<dbReference type="EMBL" id="MHTK01000005">
    <property type="protein sequence ID" value="OHA59814.1"/>
    <property type="molecule type" value="Genomic_DNA"/>
</dbReference>
<feature type="coiled-coil region" evidence="1">
    <location>
        <begin position="40"/>
        <end position="70"/>
    </location>
</feature>
<organism evidence="2 3">
    <name type="scientific">Candidatus Vogelbacteria bacterium RIFOXYD1_FULL_46_19</name>
    <dbReference type="NCBI Taxonomy" id="1802439"/>
    <lineage>
        <taxon>Bacteria</taxon>
        <taxon>Candidatus Vogeliibacteriota</taxon>
    </lineage>
</organism>
<reference evidence="2 3" key="1">
    <citation type="journal article" date="2016" name="Nat. Commun.">
        <title>Thousands of microbial genomes shed light on interconnected biogeochemical processes in an aquifer system.</title>
        <authorList>
            <person name="Anantharaman K."/>
            <person name="Brown C.T."/>
            <person name="Hug L.A."/>
            <person name="Sharon I."/>
            <person name="Castelle C.J."/>
            <person name="Probst A.J."/>
            <person name="Thomas B.C."/>
            <person name="Singh A."/>
            <person name="Wilkins M.J."/>
            <person name="Karaoz U."/>
            <person name="Brodie E.L."/>
            <person name="Williams K.H."/>
            <person name="Hubbard S.S."/>
            <person name="Banfield J.F."/>
        </authorList>
    </citation>
    <scope>NUCLEOTIDE SEQUENCE [LARGE SCALE GENOMIC DNA]</scope>
</reference>
<evidence type="ECO:0008006" key="4">
    <source>
        <dbReference type="Google" id="ProtNLM"/>
    </source>
</evidence>
<dbReference type="Proteomes" id="UP000177838">
    <property type="component" value="Unassembled WGS sequence"/>
</dbReference>
<dbReference type="InterPro" id="IPR014717">
    <property type="entry name" value="Transl_elong_EF1B/ribsomal_bS6"/>
</dbReference>
<evidence type="ECO:0000313" key="3">
    <source>
        <dbReference type="Proteomes" id="UP000177838"/>
    </source>
</evidence>
<dbReference type="STRING" id="1802439.A2589_03170"/>
<evidence type="ECO:0000256" key="1">
    <source>
        <dbReference type="SAM" id="Coils"/>
    </source>
</evidence>
<protein>
    <recommendedName>
        <fullName evidence="4">Type 4a pilus biogenesis protein PilO</fullName>
    </recommendedName>
</protein>
<dbReference type="Gene3D" id="3.30.70.60">
    <property type="match status" value="1"/>
</dbReference>
<dbReference type="GO" id="GO:0043107">
    <property type="term" value="P:type IV pilus-dependent motility"/>
    <property type="evidence" value="ECO:0007669"/>
    <property type="project" value="InterPro"/>
</dbReference>
<dbReference type="AlphaFoldDB" id="A0A1G2QGQ0"/>
<evidence type="ECO:0000313" key="2">
    <source>
        <dbReference type="EMBL" id="OHA59814.1"/>
    </source>
</evidence>
<dbReference type="Pfam" id="PF04350">
    <property type="entry name" value="PilO"/>
    <property type="match status" value="1"/>
</dbReference>
<accession>A0A1G2QGQ0</accession>
<sequence length="198" mass="21607">MLVQILLPILFLLTAVGVYFGLTDPVIYGGGLFSSGDSGIVDLREEKKTLTQAMEDAKALQERAAELERQAASISPDNITRLDNFLPDSVDDIQLVVDLNTIASRSGMGLGEVKLGADQTRRRSVERETGQAVPAVETVAVSFTVDGSYGQLKAMISDLAKSLRILEVKQLKFASVAEDGSETGRYKYEITVETYWLK</sequence>
<comment type="caution">
    <text evidence="2">The sequence shown here is derived from an EMBL/GenBank/DDBJ whole genome shotgun (WGS) entry which is preliminary data.</text>
</comment>
<keyword evidence="1" id="KW-0175">Coiled coil</keyword>
<name>A0A1G2QGQ0_9BACT</name>
<gene>
    <name evidence="2" type="ORF">A2589_03170</name>
</gene>
<dbReference type="InterPro" id="IPR007445">
    <property type="entry name" value="PilO"/>
</dbReference>
<proteinExistence type="predicted"/>
<dbReference type="GO" id="GO:0043683">
    <property type="term" value="P:type IV pilus assembly"/>
    <property type="evidence" value="ECO:0007669"/>
    <property type="project" value="InterPro"/>
</dbReference>